<sequence length="69" mass="7509">MLDPTAFVTALTSTEAHVNSARPNAPVVPHRERVQGRGDPLRRATALLLRRLANRVEPSRPRPCTTAAA</sequence>
<proteinExistence type="predicted"/>
<keyword evidence="3" id="KW-1185">Reference proteome</keyword>
<protein>
    <submittedName>
        <fullName evidence="2">Uncharacterized protein</fullName>
    </submittedName>
</protein>
<feature type="compositionally biased region" description="Basic and acidic residues" evidence="1">
    <location>
        <begin position="29"/>
        <end position="39"/>
    </location>
</feature>
<reference evidence="2 3" key="1">
    <citation type="submission" date="2021-01" db="EMBL/GenBank/DDBJ databases">
        <title>Whole genome shotgun sequence of Asanoa siamensis NBRC 107932.</title>
        <authorList>
            <person name="Komaki H."/>
            <person name="Tamura T."/>
        </authorList>
    </citation>
    <scope>NUCLEOTIDE SEQUENCE [LARGE SCALE GENOMIC DNA]</scope>
    <source>
        <strain evidence="2 3">NBRC 107932</strain>
    </source>
</reference>
<dbReference type="EMBL" id="BONE01000080">
    <property type="protein sequence ID" value="GIF77132.1"/>
    <property type="molecule type" value="Genomic_DNA"/>
</dbReference>
<dbReference type="RefSeq" id="WP_239127372.1">
    <property type="nucleotide sequence ID" value="NZ_BONE01000080.1"/>
</dbReference>
<name>A0ABQ4D0R2_9ACTN</name>
<comment type="caution">
    <text evidence="2">The sequence shown here is derived from an EMBL/GenBank/DDBJ whole genome shotgun (WGS) entry which is preliminary data.</text>
</comment>
<feature type="region of interest" description="Disordered" evidence="1">
    <location>
        <begin position="17"/>
        <end position="39"/>
    </location>
</feature>
<evidence type="ECO:0000313" key="3">
    <source>
        <dbReference type="Proteomes" id="UP000604117"/>
    </source>
</evidence>
<dbReference type="Proteomes" id="UP000604117">
    <property type="component" value="Unassembled WGS sequence"/>
</dbReference>
<evidence type="ECO:0000313" key="2">
    <source>
        <dbReference type="EMBL" id="GIF77132.1"/>
    </source>
</evidence>
<accession>A0ABQ4D0R2</accession>
<evidence type="ECO:0000256" key="1">
    <source>
        <dbReference type="SAM" id="MobiDB-lite"/>
    </source>
</evidence>
<organism evidence="2 3">
    <name type="scientific">Asanoa siamensis</name>
    <dbReference type="NCBI Taxonomy" id="926357"/>
    <lineage>
        <taxon>Bacteria</taxon>
        <taxon>Bacillati</taxon>
        <taxon>Actinomycetota</taxon>
        <taxon>Actinomycetes</taxon>
        <taxon>Micromonosporales</taxon>
        <taxon>Micromonosporaceae</taxon>
        <taxon>Asanoa</taxon>
    </lineage>
</organism>
<gene>
    <name evidence="2" type="ORF">Asi02nite_66500</name>
</gene>